<sequence>MIQRRRYPFLLLSIVAHAALLGVLYRVEPDQQRIQRSREQSLVDAGQRLTERARLEKRVRDMARIKSQLESGTADKDDEVQFSAQPRTPEELLKEARELSRKIDEIERNDRAERLAKLLRIPKQKALEKLAQTTKPEEPAGAEAAKPVDAAVKIEQLEAKARDALARRGLQREQQQDGTRVAAGELRSGSAARQGGPGAQVGGAPAGAKSPGGLSMSSVFRTIDAFMHSDRAGRGIEGNIVAGNHDDVDSTIVRIPEVPAGARVKGTGRIVGPGGPYADRVYVNRWYLIGPFERKHGDAWLAPDPPEQAVVLDAAYRGKDGRLLKWEYVDSANYPLVPPQAAEEAVYYGYTELMVDKERDLTIWVGAHDDAQLWLNDVLVWRGRHVAKGPFYSEVKAADNPHGRDYNFSEGKRVVHLRQGRNKLFFKLSNGLGALFFSLVLTK</sequence>
<dbReference type="EMBL" id="JBHSMZ010000016">
    <property type="protein sequence ID" value="MFC5550857.1"/>
    <property type="molecule type" value="Genomic_DNA"/>
</dbReference>
<gene>
    <name evidence="2" type="ORF">ACFPO9_20255</name>
</gene>
<evidence type="ECO:0000256" key="1">
    <source>
        <dbReference type="SAM" id="MobiDB-lite"/>
    </source>
</evidence>
<protein>
    <submittedName>
        <fullName evidence="2">Uncharacterized protein</fullName>
    </submittedName>
</protein>
<feature type="compositionally biased region" description="Gly residues" evidence="1">
    <location>
        <begin position="195"/>
        <end position="205"/>
    </location>
</feature>
<reference evidence="3" key="1">
    <citation type="journal article" date="2019" name="Int. J. Syst. Evol. Microbiol.">
        <title>The Global Catalogue of Microorganisms (GCM) 10K type strain sequencing project: providing services to taxonomists for standard genome sequencing and annotation.</title>
        <authorList>
            <consortium name="The Broad Institute Genomics Platform"/>
            <consortium name="The Broad Institute Genome Sequencing Center for Infectious Disease"/>
            <person name="Wu L."/>
            <person name="Ma J."/>
        </authorList>
    </citation>
    <scope>NUCLEOTIDE SEQUENCE [LARGE SCALE GENOMIC DNA]</scope>
    <source>
        <strain evidence="3">CGMCC 4.5798</strain>
    </source>
</reference>
<evidence type="ECO:0000313" key="3">
    <source>
        <dbReference type="Proteomes" id="UP001596086"/>
    </source>
</evidence>
<organism evidence="2 3">
    <name type="scientific">Massilia aerilata</name>
    <dbReference type="NCBI Taxonomy" id="453817"/>
    <lineage>
        <taxon>Bacteria</taxon>
        <taxon>Pseudomonadati</taxon>
        <taxon>Pseudomonadota</taxon>
        <taxon>Betaproteobacteria</taxon>
        <taxon>Burkholderiales</taxon>
        <taxon>Oxalobacteraceae</taxon>
        <taxon>Telluria group</taxon>
        <taxon>Massilia</taxon>
    </lineage>
</organism>
<comment type="caution">
    <text evidence="2">The sequence shown here is derived from an EMBL/GenBank/DDBJ whole genome shotgun (WGS) entry which is preliminary data.</text>
</comment>
<proteinExistence type="predicted"/>
<feature type="compositionally biased region" description="Basic and acidic residues" evidence="1">
    <location>
        <begin position="166"/>
        <end position="175"/>
    </location>
</feature>
<keyword evidence="3" id="KW-1185">Reference proteome</keyword>
<evidence type="ECO:0000313" key="2">
    <source>
        <dbReference type="EMBL" id="MFC5550857.1"/>
    </source>
</evidence>
<dbReference type="Proteomes" id="UP001596086">
    <property type="component" value="Unassembled WGS sequence"/>
</dbReference>
<name>A0ABW0S200_9BURK</name>
<feature type="region of interest" description="Disordered" evidence="1">
    <location>
        <begin position="166"/>
        <end position="213"/>
    </location>
</feature>
<dbReference type="RefSeq" id="WP_379774080.1">
    <property type="nucleotide sequence ID" value="NZ_JBHSMZ010000016.1"/>
</dbReference>
<accession>A0ABW0S200</accession>